<reference evidence="2 3" key="1">
    <citation type="submission" date="2024-09" db="EMBL/GenBank/DDBJ databases">
        <authorList>
            <person name="Sun Q."/>
            <person name="Mori K."/>
        </authorList>
    </citation>
    <scope>NUCLEOTIDE SEQUENCE [LARGE SCALE GENOMIC DNA]</scope>
    <source>
        <strain evidence="2 3">JCM 3331</strain>
    </source>
</reference>
<gene>
    <name evidence="2" type="ORF">ACFFTL_38505</name>
</gene>
<comment type="caution">
    <text evidence="2">The sequence shown here is derived from an EMBL/GenBank/DDBJ whole genome shotgun (WGS) entry which is preliminary data.</text>
</comment>
<dbReference type="PROSITE" id="PS51318">
    <property type="entry name" value="TAT"/>
    <property type="match status" value="1"/>
</dbReference>
<dbReference type="EMBL" id="JBHMCG010000161">
    <property type="protein sequence ID" value="MFB9578005.1"/>
    <property type="molecule type" value="Genomic_DNA"/>
</dbReference>
<dbReference type="PANTHER" id="PTHR10151">
    <property type="entry name" value="ECTONUCLEOTIDE PYROPHOSPHATASE/PHOSPHODIESTERASE"/>
    <property type="match status" value="1"/>
</dbReference>
<dbReference type="InterPro" id="IPR006311">
    <property type="entry name" value="TAT_signal"/>
</dbReference>
<sequence length="628" mass="66097">MPISRSARTVLAAATAAAALPLSIAPVAHADESRATAAAPYAGLPSGSKQAKTLVIGIDGATFDAFARADVPHLKQLMSEGLTARSNLYANPMAPTVSGAGWSSIATGVWPDKHNVKDNNFTDPNYGQYPDYATRLEAADPTMSTLVVGTWSPVPQIIFGSTTDLRIAGGNDEGTTAKAADYLAHGNPDSTFVHLDEVDGAGHASGSASDAYLKALNTVDGQVGRLLDAVASRPTYAKENWLVVITADHGHTPTGGHGGNTPLERGTFVIARGRGIEPGSVRDDVKITDIAPTVLHHEGIAIDPSWNLDGTALSALKPDAFDTLRDTLRTPVDETKLPAGTKGWTNTAPDGWTVDNAKMPAGGVTEWRGWSFATDEFWTNAERGQGRETNVRARNVFAVADSDEWDDKAHGAGQFDSTLVSPAFPLNGAATANVSYATNYLIDGPQTGDVYVSYDGGAPQLVKSYRANTNTVEHLQLNVPAGAQSAKLSFHYTGTNSAFWTVDQVAFGQPNPPSQLAVASLKADTELLGRPGSDAAWKVTADGVVKTAQGAPVRGAKVVAELRYGDQVQKLTGTTKPDGSVRFGATVQQGNAEATLTVTDVRYQHLAYYGELDAVRTLALTRPTGHRG</sequence>
<dbReference type="InterPro" id="IPR002591">
    <property type="entry name" value="Phosphodiest/P_Trfase"/>
</dbReference>
<keyword evidence="3" id="KW-1185">Reference proteome</keyword>
<evidence type="ECO:0000313" key="2">
    <source>
        <dbReference type="EMBL" id="MFB9578005.1"/>
    </source>
</evidence>
<dbReference type="InterPro" id="IPR017850">
    <property type="entry name" value="Alkaline_phosphatase_core_sf"/>
</dbReference>
<accession>A0ABV5RJG7</accession>
<dbReference type="Proteomes" id="UP001589710">
    <property type="component" value="Unassembled WGS sequence"/>
</dbReference>
<dbReference type="Pfam" id="PF01663">
    <property type="entry name" value="Phosphodiest"/>
    <property type="match status" value="2"/>
</dbReference>
<keyword evidence="1" id="KW-0732">Signal</keyword>
<name>A0ABV5RJG7_9ACTN</name>
<dbReference type="Gene3D" id="3.40.720.10">
    <property type="entry name" value="Alkaline Phosphatase, subunit A"/>
    <property type="match status" value="2"/>
</dbReference>
<feature type="signal peptide" evidence="1">
    <location>
        <begin position="1"/>
        <end position="30"/>
    </location>
</feature>
<proteinExistence type="predicted"/>
<protein>
    <submittedName>
        <fullName evidence="2">Alkaline phosphatase family protein</fullName>
    </submittedName>
</protein>
<dbReference type="RefSeq" id="WP_345511368.1">
    <property type="nucleotide sequence ID" value="NZ_BAAAXD010000011.1"/>
</dbReference>
<evidence type="ECO:0000313" key="3">
    <source>
        <dbReference type="Proteomes" id="UP001589710"/>
    </source>
</evidence>
<feature type="chain" id="PRO_5045927914" evidence="1">
    <location>
        <begin position="31"/>
        <end position="628"/>
    </location>
</feature>
<dbReference type="Gene3D" id="2.60.120.200">
    <property type="match status" value="1"/>
</dbReference>
<dbReference type="PANTHER" id="PTHR10151:SF120">
    <property type="entry name" value="BIS(5'-ADENOSYL)-TRIPHOSPHATASE"/>
    <property type="match status" value="1"/>
</dbReference>
<organism evidence="2 3">
    <name type="scientific">Streptomyces yanii</name>
    <dbReference type="NCBI Taxonomy" id="78510"/>
    <lineage>
        <taxon>Bacteria</taxon>
        <taxon>Bacillati</taxon>
        <taxon>Actinomycetota</taxon>
        <taxon>Actinomycetes</taxon>
        <taxon>Kitasatosporales</taxon>
        <taxon>Streptomycetaceae</taxon>
        <taxon>Streptomyces</taxon>
    </lineage>
</organism>
<dbReference type="SUPFAM" id="SSF53649">
    <property type="entry name" value="Alkaline phosphatase-like"/>
    <property type="match status" value="1"/>
</dbReference>
<evidence type="ECO:0000256" key="1">
    <source>
        <dbReference type="SAM" id="SignalP"/>
    </source>
</evidence>